<dbReference type="GO" id="GO:0003917">
    <property type="term" value="F:DNA topoisomerase type I (single strand cut, ATP-independent) activity"/>
    <property type="evidence" value="ECO:0007669"/>
    <property type="project" value="UniProtKB-EC"/>
</dbReference>
<dbReference type="AlphaFoldDB" id="A0A7S4R0M5"/>
<reference evidence="5" key="1">
    <citation type="submission" date="2021-01" db="EMBL/GenBank/DDBJ databases">
        <authorList>
            <person name="Corre E."/>
            <person name="Pelletier E."/>
            <person name="Niang G."/>
            <person name="Scheremetjew M."/>
            <person name="Finn R."/>
            <person name="Kale V."/>
            <person name="Holt S."/>
            <person name="Cochrane G."/>
            <person name="Meng A."/>
            <person name="Brown T."/>
            <person name="Cohen L."/>
        </authorList>
    </citation>
    <scope>NUCLEOTIDE SEQUENCE</scope>
    <source>
        <strain evidence="5">GSO104</strain>
    </source>
</reference>
<dbReference type="GO" id="GO:0006310">
    <property type="term" value="P:DNA recombination"/>
    <property type="evidence" value="ECO:0007669"/>
    <property type="project" value="TreeGrafter"/>
</dbReference>
<comment type="catalytic activity">
    <reaction evidence="2">
        <text>ATP-independent breakage of single-stranded DNA, followed by passage and rejoining.</text>
        <dbReference type="EC" id="5.6.2.1"/>
    </reaction>
</comment>
<evidence type="ECO:0000256" key="3">
    <source>
        <dbReference type="SAM" id="MobiDB-lite"/>
    </source>
</evidence>
<dbReference type="PROSITE" id="PS52039">
    <property type="entry name" value="TOPO_IA_2"/>
    <property type="match status" value="1"/>
</dbReference>
<accession>A0A7S4R0M5</accession>
<evidence type="ECO:0000259" key="4">
    <source>
        <dbReference type="PROSITE" id="PS52039"/>
    </source>
</evidence>
<dbReference type="PANTHER" id="PTHR11390:SF20">
    <property type="entry name" value="DNA TOPOISOMERASE 3-BETA-1"/>
    <property type="match status" value="1"/>
</dbReference>
<dbReference type="Pfam" id="PF01131">
    <property type="entry name" value="Topoisom_bac"/>
    <property type="match status" value="1"/>
</dbReference>
<dbReference type="GO" id="GO:0006265">
    <property type="term" value="P:DNA topological change"/>
    <property type="evidence" value="ECO:0007669"/>
    <property type="project" value="InterPro"/>
</dbReference>
<dbReference type="EC" id="5.6.2.1" evidence="2"/>
<feature type="compositionally biased region" description="Acidic residues" evidence="3">
    <location>
        <begin position="221"/>
        <end position="236"/>
    </location>
</feature>
<dbReference type="InterPro" id="IPR013497">
    <property type="entry name" value="Topo_IA_cen"/>
</dbReference>
<comment type="function">
    <text evidence="2">Introduces a single-strand break via transesterification at a target site in duplex DNA. Releases the supercoiling and torsional tension of DNA introduced during the DNA replication and transcription by transiently cleaving and rejoining one strand of the DNA duplex. The scissile phosphodiester is attacked by the catalytic tyrosine of the enzyme, resulting in the formation of a DNA-(5'-phosphotyrosyl)-enzyme intermediate and the expulsion of a 3'-OH DNA strand.</text>
</comment>
<dbReference type="GO" id="GO:0005634">
    <property type="term" value="C:nucleus"/>
    <property type="evidence" value="ECO:0007669"/>
    <property type="project" value="TreeGrafter"/>
</dbReference>
<keyword evidence="2" id="KW-0799">Topoisomerase</keyword>
<dbReference type="InterPro" id="IPR023405">
    <property type="entry name" value="Topo_IA_core_domain"/>
</dbReference>
<proteinExistence type="inferred from homology"/>
<dbReference type="GO" id="GO:0006281">
    <property type="term" value="P:DNA repair"/>
    <property type="evidence" value="ECO:0007669"/>
    <property type="project" value="TreeGrafter"/>
</dbReference>
<dbReference type="InterPro" id="IPR056452">
    <property type="entry name" value="Zn_ribbon_TOP3B"/>
</dbReference>
<dbReference type="InterPro" id="IPR013824">
    <property type="entry name" value="Topo_IA_cen_sub1"/>
</dbReference>
<keyword evidence="2" id="KW-0238">DNA-binding</keyword>
<feature type="domain" description="Topo IA-type catalytic" evidence="4">
    <location>
        <begin position="1"/>
        <end position="107"/>
    </location>
</feature>
<sequence length="302" mass="34119">MTTPPTHLTESELISLMEKHGIGTDASIPTHIENILKRNYSELIPGRKLCPSKLGLVLAQGYHLIDDSLVLPKIRSDIEGECNKIAKGLADKCEVIKKAIDIFEGKFDFFVKNINKMDILFGSSFSQLQDIGTPFTRCGLTRRYLMYINGPPPRLYNKYTETVYPLPAGGVIKQWTGRKCSAPDCNFELCLYSVGAPPRTFPLCPYCFNHPQKEWGKIPGEDEFSNEVPEDSVDREDEAKERKFRRLGGRSLILECPHPDGHPLIEDLTVSPDPDSDGVLILDPHFGPKWRLCRYVVKKSLR</sequence>
<dbReference type="PANTHER" id="PTHR11390">
    <property type="entry name" value="PROKARYOTIC DNA TOPOISOMERASE"/>
    <property type="match status" value="1"/>
</dbReference>
<feature type="region of interest" description="Disordered" evidence="3">
    <location>
        <begin position="219"/>
        <end position="239"/>
    </location>
</feature>
<protein>
    <recommendedName>
        <fullName evidence="2">DNA topoisomerase</fullName>
        <ecNumber evidence="2">5.6.2.1</ecNumber>
    </recommendedName>
</protein>
<name>A0A7S4R0M5_9STRA</name>
<dbReference type="InterPro" id="IPR000380">
    <property type="entry name" value="Topo_IA"/>
</dbReference>
<dbReference type="Gene3D" id="1.10.460.10">
    <property type="entry name" value="Topoisomerase I, domain 2"/>
    <property type="match status" value="1"/>
</dbReference>
<dbReference type="EMBL" id="HBNS01012178">
    <property type="protein sequence ID" value="CAE4597569.1"/>
    <property type="molecule type" value="Transcribed_RNA"/>
</dbReference>
<evidence type="ECO:0000256" key="1">
    <source>
        <dbReference type="ARBA" id="ARBA00023235"/>
    </source>
</evidence>
<gene>
    <name evidence="5" type="ORF">DBRI00130_LOCUS9833</name>
</gene>
<evidence type="ECO:0000313" key="5">
    <source>
        <dbReference type="EMBL" id="CAE4597569.1"/>
    </source>
</evidence>
<comment type="similarity">
    <text evidence="2">Belongs to the type IA topoisomerase family.</text>
</comment>
<dbReference type="Pfam" id="PF23546">
    <property type="entry name" value="Zn_ribbon_TOP3B"/>
    <property type="match status" value="1"/>
</dbReference>
<dbReference type="SUPFAM" id="SSF56712">
    <property type="entry name" value="Prokaryotic type I DNA topoisomerase"/>
    <property type="match status" value="1"/>
</dbReference>
<evidence type="ECO:0000256" key="2">
    <source>
        <dbReference type="RuleBase" id="RU362092"/>
    </source>
</evidence>
<dbReference type="GO" id="GO:0003677">
    <property type="term" value="F:DNA binding"/>
    <property type="evidence" value="ECO:0007669"/>
    <property type="project" value="UniProtKB-KW"/>
</dbReference>
<organism evidence="5">
    <name type="scientific">Ditylum brightwellii</name>
    <dbReference type="NCBI Taxonomy" id="49249"/>
    <lineage>
        <taxon>Eukaryota</taxon>
        <taxon>Sar</taxon>
        <taxon>Stramenopiles</taxon>
        <taxon>Ochrophyta</taxon>
        <taxon>Bacillariophyta</taxon>
        <taxon>Mediophyceae</taxon>
        <taxon>Lithodesmiophycidae</taxon>
        <taxon>Lithodesmiales</taxon>
        <taxon>Lithodesmiaceae</taxon>
        <taxon>Ditylum</taxon>
    </lineage>
</organism>
<keyword evidence="1 2" id="KW-0413">Isomerase</keyword>